<sequence length="175" mass="19713">MEYGQPQRQTRPCRPDVPCGLHWRARIEEICSLKVEDVSDNAFNITDAKTKAGIRSIPIHSKIEPVVKRLKENSKDRYLLSGLTFNKYGERSNAIGKRFGTLKTCLGFNKDKSTHSFRHSLITFLDDAGVQTTHIQDIVGHEKYGTTGKVYNKPAPVSVLKVDIEKLAYPLPDLS</sequence>
<protein>
    <submittedName>
        <fullName evidence="3">Tyrosine-type recombinase/integrase</fullName>
    </submittedName>
</protein>
<feature type="domain" description="Tyr recombinase" evidence="2">
    <location>
        <begin position="1"/>
        <end position="164"/>
    </location>
</feature>
<comment type="caution">
    <text evidence="3">The sequence shown here is derived from an EMBL/GenBank/DDBJ whole genome shotgun (WGS) entry which is preliminary data.</text>
</comment>
<dbReference type="PROSITE" id="PS51898">
    <property type="entry name" value="TYR_RECOMBINASE"/>
    <property type="match status" value="1"/>
</dbReference>
<dbReference type="EMBL" id="JBHTJW010000002">
    <property type="protein sequence ID" value="MFD0930188.1"/>
    <property type="molecule type" value="Genomic_DNA"/>
</dbReference>
<evidence type="ECO:0000259" key="2">
    <source>
        <dbReference type="PROSITE" id="PS51898"/>
    </source>
</evidence>
<keyword evidence="4" id="KW-1185">Reference proteome</keyword>
<evidence type="ECO:0000256" key="1">
    <source>
        <dbReference type="ARBA" id="ARBA00023172"/>
    </source>
</evidence>
<dbReference type="InterPro" id="IPR013762">
    <property type="entry name" value="Integrase-like_cat_sf"/>
</dbReference>
<proteinExistence type="predicted"/>
<gene>
    <name evidence="3" type="ORF">ACFQ1T_10420</name>
</gene>
<dbReference type="SUPFAM" id="SSF56349">
    <property type="entry name" value="DNA breaking-rejoining enzymes"/>
    <property type="match status" value="1"/>
</dbReference>
<dbReference type="InterPro" id="IPR002104">
    <property type="entry name" value="Integrase_catalytic"/>
</dbReference>
<name>A0ABW3GKI5_9PROT</name>
<accession>A0ABW3GKI5</accession>
<reference evidence="4" key="1">
    <citation type="journal article" date="2019" name="Int. J. Syst. Evol. Microbiol.">
        <title>The Global Catalogue of Microorganisms (GCM) 10K type strain sequencing project: providing services to taxonomists for standard genome sequencing and annotation.</title>
        <authorList>
            <consortium name="The Broad Institute Genomics Platform"/>
            <consortium name="The Broad Institute Genome Sequencing Center for Infectious Disease"/>
            <person name="Wu L."/>
            <person name="Ma J."/>
        </authorList>
    </citation>
    <scope>NUCLEOTIDE SEQUENCE [LARGE SCALE GENOMIC DNA]</scope>
    <source>
        <strain evidence="4">CCUG 59685</strain>
    </source>
</reference>
<organism evidence="3 4">
    <name type="scientific">Methylophilus glucosoxydans</name>
    <dbReference type="NCBI Taxonomy" id="752553"/>
    <lineage>
        <taxon>Bacteria</taxon>
        <taxon>Pseudomonadati</taxon>
        <taxon>Pseudomonadota</taxon>
        <taxon>Betaproteobacteria</taxon>
        <taxon>Nitrosomonadales</taxon>
        <taxon>Methylophilaceae</taxon>
        <taxon>Methylophilus</taxon>
    </lineage>
</organism>
<dbReference type="Pfam" id="PF00589">
    <property type="entry name" value="Phage_integrase"/>
    <property type="match status" value="1"/>
</dbReference>
<dbReference type="Gene3D" id="1.10.443.10">
    <property type="entry name" value="Intergrase catalytic core"/>
    <property type="match status" value="1"/>
</dbReference>
<dbReference type="RefSeq" id="WP_379076278.1">
    <property type="nucleotide sequence ID" value="NZ_JBHTJW010000002.1"/>
</dbReference>
<dbReference type="InterPro" id="IPR011010">
    <property type="entry name" value="DNA_brk_join_enz"/>
</dbReference>
<evidence type="ECO:0000313" key="4">
    <source>
        <dbReference type="Proteomes" id="UP001597106"/>
    </source>
</evidence>
<keyword evidence="1" id="KW-0233">DNA recombination</keyword>
<dbReference type="Proteomes" id="UP001597106">
    <property type="component" value="Unassembled WGS sequence"/>
</dbReference>
<evidence type="ECO:0000313" key="3">
    <source>
        <dbReference type="EMBL" id="MFD0930188.1"/>
    </source>
</evidence>